<dbReference type="AlphaFoldDB" id="A0A4R8DWP5"/>
<dbReference type="Proteomes" id="UP000294498">
    <property type="component" value="Unassembled WGS sequence"/>
</dbReference>
<dbReference type="InterPro" id="IPR032508">
    <property type="entry name" value="FecR_C"/>
</dbReference>
<feature type="domain" description="Protein FecR C-terminal" evidence="3">
    <location>
        <begin position="328"/>
        <end position="394"/>
    </location>
</feature>
<proteinExistence type="predicted"/>
<evidence type="ECO:0000259" key="2">
    <source>
        <dbReference type="Pfam" id="PF04773"/>
    </source>
</evidence>
<evidence type="ECO:0000259" key="3">
    <source>
        <dbReference type="Pfam" id="PF16344"/>
    </source>
</evidence>
<organism evidence="4 5">
    <name type="scientific">Dinghuibacter silviterrae</name>
    <dbReference type="NCBI Taxonomy" id="1539049"/>
    <lineage>
        <taxon>Bacteria</taxon>
        <taxon>Pseudomonadati</taxon>
        <taxon>Bacteroidota</taxon>
        <taxon>Chitinophagia</taxon>
        <taxon>Chitinophagales</taxon>
        <taxon>Chitinophagaceae</taxon>
        <taxon>Dinghuibacter</taxon>
    </lineage>
</organism>
<accession>A0A4R8DWP5</accession>
<dbReference type="PANTHER" id="PTHR30273">
    <property type="entry name" value="PERIPLASMIC SIGNAL SENSOR AND SIGMA FACTOR ACTIVATOR FECR-RELATED"/>
    <property type="match status" value="1"/>
</dbReference>
<keyword evidence="1" id="KW-1133">Transmembrane helix</keyword>
<dbReference type="Gene3D" id="3.55.50.30">
    <property type="match status" value="1"/>
</dbReference>
<keyword evidence="1" id="KW-0812">Transmembrane</keyword>
<gene>
    <name evidence="4" type="ORF">EDB95_2891</name>
</gene>
<protein>
    <submittedName>
        <fullName evidence="4">FecR family protein</fullName>
    </submittedName>
</protein>
<comment type="caution">
    <text evidence="4">The sequence shown here is derived from an EMBL/GenBank/DDBJ whole genome shotgun (WGS) entry which is preliminary data.</text>
</comment>
<dbReference type="PANTHER" id="PTHR30273:SF2">
    <property type="entry name" value="PROTEIN FECR"/>
    <property type="match status" value="1"/>
</dbReference>
<reference evidence="4 5" key="1">
    <citation type="submission" date="2019-03" db="EMBL/GenBank/DDBJ databases">
        <title>Genomic Encyclopedia of Type Strains, Phase IV (KMG-IV): sequencing the most valuable type-strain genomes for metagenomic binning, comparative biology and taxonomic classification.</title>
        <authorList>
            <person name="Goeker M."/>
        </authorList>
    </citation>
    <scope>NUCLEOTIDE SEQUENCE [LARGE SCALE GENOMIC DNA]</scope>
    <source>
        <strain evidence="4 5">DSM 100059</strain>
    </source>
</reference>
<dbReference type="RefSeq" id="WP_133994486.1">
    <property type="nucleotide sequence ID" value="NZ_SODV01000001.1"/>
</dbReference>
<dbReference type="GO" id="GO:0016989">
    <property type="term" value="F:sigma factor antagonist activity"/>
    <property type="evidence" value="ECO:0007669"/>
    <property type="project" value="TreeGrafter"/>
</dbReference>
<feature type="transmembrane region" description="Helical" evidence="1">
    <location>
        <begin position="94"/>
        <end position="115"/>
    </location>
</feature>
<dbReference type="Gene3D" id="2.60.120.1440">
    <property type="match status" value="1"/>
</dbReference>
<evidence type="ECO:0000313" key="5">
    <source>
        <dbReference type="Proteomes" id="UP000294498"/>
    </source>
</evidence>
<evidence type="ECO:0000256" key="1">
    <source>
        <dbReference type="SAM" id="Phobius"/>
    </source>
</evidence>
<evidence type="ECO:0000313" key="4">
    <source>
        <dbReference type="EMBL" id="TDX01847.1"/>
    </source>
</evidence>
<keyword evidence="5" id="KW-1185">Reference proteome</keyword>
<name>A0A4R8DWP5_9BACT</name>
<dbReference type="OrthoDB" id="641696at2"/>
<dbReference type="InterPro" id="IPR006860">
    <property type="entry name" value="FecR"/>
</dbReference>
<keyword evidence="1" id="KW-0472">Membrane</keyword>
<dbReference type="InterPro" id="IPR012373">
    <property type="entry name" value="Ferrdict_sens_TM"/>
</dbReference>
<dbReference type="Pfam" id="PF04773">
    <property type="entry name" value="FecR"/>
    <property type="match status" value="1"/>
</dbReference>
<sequence>MTTDRIDDIFDAGDLLGKILLQRLDGGQLDEAQKALLDQWLQDHPEVAQRLEKLEDPIQLKAILGRYRQYEASTPRDYKNFLTLTSRRPSHRSLYYYLSGVAAAVLLTISIIGLVHRTHRQAAPEVASVQQDKLPGTDKAVLTLAGGNTVVLDSAHSGLIQQQGGARVVNQAGGLLSYESNNDNHNPPLFNMVTTGRGGQYRLVLSDGTKVWLDAASSLNFPTEFSGKTREVTMTGQAYFEVASNSKHPFIVHSGNSEVKVLGTHFNINAYPDEPVEATTLLEGAVQVTSRGKAVILAPGEQLRVAADVMSVSSANVDEVVAWKDGVFNFDDMSLYLAMRQIARWYDVDVVYKGNVPDKPLLGYIPRNTKLSVILQLLSKVDVHGRIEGRTLTIEP</sequence>
<dbReference type="Pfam" id="PF16344">
    <property type="entry name" value="FecR_C"/>
    <property type="match status" value="1"/>
</dbReference>
<dbReference type="EMBL" id="SODV01000001">
    <property type="protein sequence ID" value="TDX01847.1"/>
    <property type="molecule type" value="Genomic_DNA"/>
</dbReference>
<feature type="domain" description="FecR protein" evidence="2">
    <location>
        <begin position="193"/>
        <end position="287"/>
    </location>
</feature>